<gene>
    <name evidence="1" type="ORF">MENTE1834_LOCUS44060</name>
</gene>
<reference evidence="1" key="1">
    <citation type="submission" date="2023-11" db="EMBL/GenBank/DDBJ databases">
        <authorList>
            <person name="Poullet M."/>
        </authorList>
    </citation>
    <scope>NUCLEOTIDE SEQUENCE</scope>
    <source>
        <strain evidence="1">E1834</strain>
    </source>
</reference>
<sequence length="86" mass="9879">MVSIYDNWILEMQKLTEVREKNIKALEESQPFDDQRLRSLDATLKKVTAFTKKLKNVSSTTISQLLPDLEKLNLRYCVVSPPPPSS</sequence>
<protein>
    <submittedName>
        <fullName evidence="1">Uncharacterized protein</fullName>
    </submittedName>
</protein>
<dbReference type="Proteomes" id="UP001497535">
    <property type="component" value="Unassembled WGS sequence"/>
</dbReference>
<organism evidence="1 2">
    <name type="scientific">Meloidogyne enterolobii</name>
    <name type="common">Root-knot nematode worm</name>
    <name type="synonym">Meloidogyne mayaguensis</name>
    <dbReference type="NCBI Taxonomy" id="390850"/>
    <lineage>
        <taxon>Eukaryota</taxon>
        <taxon>Metazoa</taxon>
        <taxon>Ecdysozoa</taxon>
        <taxon>Nematoda</taxon>
        <taxon>Chromadorea</taxon>
        <taxon>Rhabditida</taxon>
        <taxon>Tylenchina</taxon>
        <taxon>Tylenchomorpha</taxon>
        <taxon>Tylenchoidea</taxon>
        <taxon>Meloidogynidae</taxon>
        <taxon>Meloidogyninae</taxon>
        <taxon>Meloidogyne</taxon>
    </lineage>
</organism>
<evidence type="ECO:0000313" key="1">
    <source>
        <dbReference type="EMBL" id="CAK5108966.1"/>
    </source>
</evidence>
<proteinExistence type="predicted"/>
<name>A0ACB1AYC4_MELEN</name>
<accession>A0ACB1AYC4</accession>
<comment type="caution">
    <text evidence="1">The sequence shown here is derived from an EMBL/GenBank/DDBJ whole genome shotgun (WGS) entry which is preliminary data.</text>
</comment>
<dbReference type="EMBL" id="CAVMJV010000131">
    <property type="protein sequence ID" value="CAK5108966.1"/>
    <property type="molecule type" value="Genomic_DNA"/>
</dbReference>
<keyword evidence="2" id="KW-1185">Reference proteome</keyword>
<evidence type="ECO:0000313" key="2">
    <source>
        <dbReference type="Proteomes" id="UP001497535"/>
    </source>
</evidence>